<accession>A0AAE0ZUJ1</accession>
<gene>
    <name evidence="1" type="ORF">RRG08_011448</name>
</gene>
<evidence type="ECO:0000313" key="1">
    <source>
        <dbReference type="EMBL" id="KAK3775884.1"/>
    </source>
</evidence>
<sequence length="109" mass="11923">MFISILPTIPSVSYRDVSNTSIRDAVPHISCLSASSTPSHLFPTGICGHHEALDWTPATEYDNIHLVPSARNEVMVNHILRSMAGSECRASLVSKLDCLCNVNRDLVFA</sequence>
<reference evidence="1" key="1">
    <citation type="journal article" date="2023" name="G3 (Bethesda)">
        <title>A reference genome for the long-term kleptoplast-retaining sea slug Elysia crispata morphotype clarki.</title>
        <authorList>
            <person name="Eastman K.E."/>
            <person name="Pendleton A.L."/>
            <person name="Shaikh M.A."/>
            <person name="Suttiyut T."/>
            <person name="Ogas R."/>
            <person name="Tomko P."/>
            <person name="Gavelis G."/>
            <person name="Widhalm J.R."/>
            <person name="Wisecaver J.H."/>
        </authorList>
    </citation>
    <scope>NUCLEOTIDE SEQUENCE</scope>
    <source>
        <strain evidence="1">ECLA1</strain>
    </source>
</reference>
<proteinExistence type="predicted"/>
<dbReference type="Proteomes" id="UP001283361">
    <property type="component" value="Unassembled WGS sequence"/>
</dbReference>
<keyword evidence="2" id="KW-1185">Reference proteome</keyword>
<evidence type="ECO:0000313" key="2">
    <source>
        <dbReference type="Proteomes" id="UP001283361"/>
    </source>
</evidence>
<comment type="caution">
    <text evidence="1">The sequence shown here is derived from an EMBL/GenBank/DDBJ whole genome shotgun (WGS) entry which is preliminary data.</text>
</comment>
<organism evidence="1 2">
    <name type="scientific">Elysia crispata</name>
    <name type="common">lettuce slug</name>
    <dbReference type="NCBI Taxonomy" id="231223"/>
    <lineage>
        <taxon>Eukaryota</taxon>
        <taxon>Metazoa</taxon>
        <taxon>Spiralia</taxon>
        <taxon>Lophotrochozoa</taxon>
        <taxon>Mollusca</taxon>
        <taxon>Gastropoda</taxon>
        <taxon>Heterobranchia</taxon>
        <taxon>Euthyneura</taxon>
        <taxon>Panpulmonata</taxon>
        <taxon>Sacoglossa</taxon>
        <taxon>Placobranchoidea</taxon>
        <taxon>Plakobranchidae</taxon>
        <taxon>Elysia</taxon>
    </lineage>
</organism>
<protein>
    <submittedName>
        <fullName evidence="1">Uncharacterized protein</fullName>
    </submittedName>
</protein>
<dbReference type="EMBL" id="JAWDGP010003263">
    <property type="protein sequence ID" value="KAK3775884.1"/>
    <property type="molecule type" value="Genomic_DNA"/>
</dbReference>
<name>A0AAE0ZUJ1_9GAST</name>
<dbReference type="AlphaFoldDB" id="A0AAE0ZUJ1"/>